<dbReference type="SMART" id="SM00345">
    <property type="entry name" value="HTH_GNTR"/>
    <property type="match status" value="1"/>
</dbReference>
<dbReference type="InterPro" id="IPR011663">
    <property type="entry name" value="UTRA"/>
</dbReference>
<dbReference type="SUPFAM" id="SSF46785">
    <property type="entry name" value="Winged helix' DNA-binding domain"/>
    <property type="match status" value="1"/>
</dbReference>
<dbReference type="Proteomes" id="UP001597460">
    <property type="component" value="Unassembled WGS sequence"/>
</dbReference>
<dbReference type="Pfam" id="PF00392">
    <property type="entry name" value="GntR"/>
    <property type="match status" value="1"/>
</dbReference>
<feature type="domain" description="HTH gntR-type" evidence="4">
    <location>
        <begin position="11"/>
        <end position="70"/>
    </location>
</feature>
<evidence type="ECO:0000256" key="1">
    <source>
        <dbReference type="ARBA" id="ARBA00023015"/>
    </source>
</evidence>
<dbReference type="Gene3D" id="3.40.1410.10">
    <property type="entry name" value="Chorismate lyase-like"/>
    <property type="match status" value="1"/>
</dbReference>
<dbReference type="Gene3D" id="1.10.10.10">
    <property type="entry name" value="Winged helix-like DNA-binding domain superfamily/Winged helix DNA-binding domain"/>
    <property type="match status" value="1"/>
</dbReference>
<keyword evidence="7" id="KW-1185">Reference proteome</keyword>
<evidence type="ECO:0000259" key="5">
    <source>
        <dbReference type="SMART" id="SM00866"/>
    </source>
</evidence>
<evidence type="ECO:0000256" key="2">
    <source>
        <dbReference type="ARBA" id="ARBA00023125"/>
    </source>
</evidence>
<feature type="domain" description="UbiC transcription regulator-associated" evidence="5">
    <location>
        <begin position="91"/>
        <end position="231"/>
    </location>
</feature>
<keyword evidence="1" id="KW-0805">Transcription regulation</keyword>
<dbReference type="PANTHER" id="PTHR44846:SF1">
    <property type="entry name" value="MANNOSYL-D-GLYCERATE TRANSPORT_METABOLISM SYSTEM REPRESSOR MNGR-RELATED"/>
    <property type="match status" value="1"/>
</dbReference>
<sequence>MEQQASKHQKVKQHLQREITEGYYEGGDKLPSEQRLCDYFKVSRVTVRHALQNLENDGLIYRKQGVGAFVSNKAYKSNLVKLTDFSEDMRQAGLESSSRLISLKKVDPIKEVNEILDIRPDMKLIRVDRVRLGSGKPVAFDITWLPPGYGQLLFDEDLTTQTIYNVIEEKYEIPIIAGSYRFTAVKADKYIADQLNLEPGDAVFEIDRCSRTTGNKKVYFQRRYYNPALVNYVMELSRNEDSEEISSKDGLPLKEFSPQFVK</sequence>
<dbReference type="InterPro" id="IPR000524">
    <property type="entry name" value="Tscrpt_reg_HTH_GntR"/>
</dbReference>
<dbReference type="InterPro" id="IPR036390">
    <property type="entry name" value="WH_DNA-bd_sf"/>
</dbReference>
<dbReference type="Pfam" id="PF07702">
    <property type="entry name" value="UTRA"/>
    <property type="match status" value="1"/>
</dbReference>
<evidence type="ECO:0000259" key="4">
    <source>
        <dbReference type="SMART" id="SM00345"/>
    </source>
</evidence>
<keyword evidence="2" id="KW-0238">DNA-binding</keyword>
<name>A0ABW5JHE7_9BACT</name>
<organism evidence="6 7">
    <name type="scientific">Gracilimonas halophila</name>
    <dbReference type="NCBI Taxonomy" id="1834464"/>
    <lineage>
        <taxon>Bacteria</taxon>
        <taxon>Pseudomonadati</taxon>
        <taxon>Balneolota</taxon>
        <taxon>Balneolia</taxon>
        <taxon>Balneolales</taxon>
        <taxon>Balneolaceae</taxon>
        <taxon>Gracilimonas</taxon>
    </lineage>
</organism>
<dbReference type="SUPFAM" id="SSF64288">
    <property type="entry name" value="Chorismate lyase-like"/>
    <property type="match status" value="1"/>
</dbReference>
<dbReference type="InterPro" id="IPR036388">
    <property type="entry name" value="WH-like_DNA-bd_sf"/>
</dbReference>
<evidence type="ECO:0000313" key="7">
    <source>
        <dbReference type="Proteomes" id="UP001597460"/>
    </source>
</evidence>
<evidence type="ECO:0000256" key="3">
    <source>
        <dbReference type="ARBA" id="ARBA00023163"/>
    </source>
</evidence>
<dbReference type="SMART" id="SM00866">
    <property type="entry name" value="UTRA"/>
    <property type="match status" value="1"/>
</dbReference>
<gene>
    <name evidence="6" type="ORF">ACFSVN_04525</name>
</gene>
<evidence type="ECO:0000313" key="6">
    <source>
        <dbReference type="EMBL" id="MFD2531706.1"/>
    </source>
</evidence>
<dbReference type="RefSeq" id="WP_390299258.1">
    <property type="nucleotide sequence ID" value="NZ_JBHULI010000005.1"/>
</dbReference>
<dbReference type="CDD" id="cd07377">
    <property type="entry name" value="WHTH_GntR"/>
    <property type="match status" value="1"/>
</dbReference>
<reference evidence="7" key="1">
    <citation type="journal article" date="2019" name="Int. J. Syst. Evol. Microbiol.">
        <title>The Global Catalogue of Microorganisms (GCM) 10K type strain sequencing project: providing services to taxonomists for standard genome sequencing and annotation.</title>
        <authorList>
            <consortium name="The Broad Institute Genomics Platform"/>
            <consortium name="The Broad Institute Genome Sequencing Center for Infectious Disease"/>
            <person name="Wu L."/>
            <person name="Ma J."/>
        </authorList>
    </citation>
    <scope>NUCLEOTIDE SEQUENCE [LARGE SCALE GENOMIC DNA]</scope>
    <source>
        <strain evidence="7">KCTC 52042</strain>
    </source>
</reference>
<dbReference type="InterPro" id="IPR050679">
    <property type="entry name" value="Bact_HTH_transcr_reg"/>
</dbReference>
<keyword evidence="3" id="KW-0804">Transcription</keyword>
<comment type="caution">
    <text evidence="6">The sequence shown here is derived from an EMBL/GenBank/DDBJ whole genome shotgun (WGS) entry which is preliminary data.</text>
</comment>
<dbReference type="PANTHER" id="PTHR44846">
    <property type="entry name" value="MANNOSYL-D-GLYCERATE TRANSPORT/METABOLISM SYSTEM REPRESSOR MNGR-RELATED"/>
    <property type="match status" value="1"/>
</dbReference>
<dbReference type="InterPro" id="IPR028978">
    <property type="entry name" value="Chorismate_lyase_/UTRA_dom_sf"/>
</dbReference>
<proteinExistence type="predicted"/>
<accession>A0ABW5JHE7</accession>
<dbReference type="EMBL" id="JBHULI010000005">
    <property type="protein sequence ID" value="MFD2531706.1"/>
    <property type="molecule type" value="Genomic_DNA"/>
</dbReference>
<protein>
    <submittedName>
        <fullName evidence="6">GntR family transcriptional regulator</fullName>
    </submittedName>
</protein>
<dbReference type="PRINTS" id="PR00035">
    <property type="entry name" value="HTHGNTR"/>
</dbReference>